<name>A0A7S1BD40_9STRA</name>
<keyword evidence="2 3" id="KW-0802">TPR repeat</keyword>
<evidence type="ECO:0000256" key="2">
    <source>
        <dbReference type="ARBA" id="ARBA00022803"/>
    </source>
</evidence>
<feature type="repeat" description="TPR" evidence="3">
    <location>
        <begin position="6"/>
        <end position="39"/>
    </location>
</feature>
<dbReference type="EMBL" id="HBFR01013010">
    <property type="protein sequence ID" value="CAD8882237.1"/>
    <property type="molecule type" value="Transcribed_RNA"/>
</dbReference>
<keyword evidence="1" id="KW-0677">Repeat</keyword>
<evidence type="ECO:0000256" key="3">
    <source>
        <dbReference type="PROSITE-ProRule" id="PRU00339"/>
    </source>
</evidence>
<dbReference type="Gene3D" id="1.25.40.10">
    <property type="entry name" value="Tetratricopeptide repeat domain"/>
    <property type="match status" value="2"/>
</dbReference>
<organism evidence="4">
    <name type="scientific">Corethron hystrix</name>
    <dbReference type="NCBI Taxonomy" id="216773"/>
    <lineage>
        <taxon>Eukaryota</taxon>
        <taxon>Sar</taxon>
        <taxon>Stramenopiles</taxon>
        <taxon>Ochrophyta</taxon>
        <taxon>Bacillariophyta</taxon>
        <taxon>Coscinodiscophyceae</taxon>
        <taxon>Corethrophycidae</taxon>
        <taxon>Corethrales</taxon>
        <taxon>Corethraceae</taxon>
        <taxon>Corethron</taxon>
    </lineage>
</organism>
<gene>
    <name evidence="4" type="ORF">CHYS00102_LOCUS9425</name>
</gene>
<reference evidence="4" key="1">
    <citation type="submission" date="2021-01" db="EMBL/GenBank/DDBJ databases">
        <authorList>
            <person name="Corre E."/>
            <person name="Pelletier E."/>
            <person name="Niang G."/>
            <person name="Scheremetjew M."/>
            <person name="Finn R."/>
            <person name="Kale V."/>
            <person name="Holt S."/>
            <person name="Cochrane G."/>
            <person name="Meng A."/>
            <person name="Brown T."/>
            <person name="Cohen L."/>
        </authorList>
    </citation>
    <scope>NUCLEOTIDE SEQUENCE</scope>
    <source>
        <strain evidence="4">308</strain>
    </source>
</reference>
<dbReference type="SUPFAM" id="SSF48452">
    <property type="entry name" value="TPR-like"/>
    <property type="match status" value="2"/>
</dbReference>
<dbReference type="Pfam" id="PF13414">
    <property type="entry name" value="TPR_11"/>
    <property type="match status" value="1"/>
</dbReference>
<dbReference type="PANTHER" id="PTHR22904">
    <property type="entry name" value="TPR REPEAT CONTAINING PROTEIN"/>
    <property type="match status" value="1"/>
</dbReference>
<dbReference type="InterPro" id="IPR019734">
    <property type="entry name" value="TPR_rpt"/>
</dbReference>
<evidence type="ECO:0000256" key="1">
    <source>
        <dbReference type="ARBA" id="ARBA00022737"/>
    </source>
</evidence>
<dbReference type="SMART" id="SM00028">
    <property type="entry name" value="TPR"/>
    <property type="match status" value="7"/>
</dbReference>
<dbReference type="AlphaFoldDB" id="A0A7S1BD40"/>
<dbReference type="PROSITE" id="PS50005">
    <property type="entry name" value="TPR"/>
    <property type="match status" value="1"/>
</dbReference>
<dbReference type="PANTHER" id="PTHR22904:SF523">
    <property type="entry name" value="STRESS-INDUCED-PHOSPHOPROTEIN 1"/>
    <property type="match status" value="1"/>
</dbReference>
<dbReference type="GO" id="GO:0051879">
    <property type="term" value="F:Hsp90 protein binding"/>
    <property type="evidence" value="ECO:0007669"/>
    <property type="project" value="TreeGrafter"/>
</dbReference>
<accession>A0A7S1BD40</accession>
<protein>
    <submittedName>
        <fullName evidence="4">Uncharacterized protein</fullName>
    </submittedName>
</protein>
<dbReference type="InterPro" id="IPR011990">
    <property type="entry name" value="TPR-like_helical_dom_sf"/>
</dbReference>
<sequence length="319" mass="35719">MPNAAAEKQKSIGNDFFRRGQYREAIAQYEKAAAIDRTNAAYHSNIAASYEKLKMWKESADAASNCIKTNKTFLKGYFRLATAQQALKDHAGAQKTLEEGLVYDANNKDLKKMKADLVEKQRADKVSSYCRKADEQMANGDIPGAYKTLELASRLGAGNVEIERMMSKVRPRYEAIERKRKAGLSGTEGLKEKGDEAYKAAQFENAVCFYSKCLDSLGEFSSSLAIKCLSNRAACYKQISNFDGTISDCTYVLEVEPENVKALVRRAQAFEAVEKYRYALQDVKQVLSMPFNSIGRVNYELCNGLQHRLNRVVAQLKKG</sequence>
<proteinExistence type="predicted"/>
<evidence type="ECO:0000313" key="4">
    <source>
        <dbReference type="EMBL" id="CAD8882237.1"/>
    </source>
</evidence>